<name>A0ACA9KX79_9GLOM</name>
<accession>A0ACA9KX79</accession>
<evidence type="ECO:0000313" key="1">
    <source>
        <dbReference type="EMBL" id="CAG8495997.1"/>
    </source>
</evidence>
<keyword evidence="2" id="KW-1185">Reference proteome</keyword>
<organism evidence="1 2">
    <name type="scientific">Acaulospora colombiana</name>
    <dbReference type="NCBI Taxonomy" id="27376"/>
    <lineage>
        <taxon>Eukaryota</taxon>
        <taxon>Fungi</taxon>
        <taxon>Fungi incertae sedis</taxon>
        <taxon>Mucoromycota</taxon>
        <taxon>Glomeromycotina</taxon>
        <taxon>Glomeromycetes</taxon>
        <taxon>Diversisporales</taxon>
        <taxon>Acaulosporaceae</taxon>
        <taxon>Acaulospora</taxon>
    </lineage>
</organism>
<sequence length="517" mass="59663">MSSESSTEEEVSQYRSDEETEVSSLPSFVPPAGWKKLQTSEVSKFDIVDIQNDENEIWLLKIPSRVTRADLSGKTFKLSTEGAEVPTKVAKLQKNIQETTFASFKKRTVDTTATYGVYEMPTGKLKSQGEKDDEFTKGMASHQAILDKMQEFELLMPNKSSNGSLFLSSKKPDRYFNICREIEQPDLTQNIDSTLLKKPDVQHPPESFVPRSAATVPEFSKEHMDKAYLENKKFRQKLIEDEEFLTTTDEEVPVTPTKKRTNESKYGKGHKKILKSQYFTNLYSSDDEILAEVAEEEAEFAKMAQEQIRLKETITKSLEDAERQAFETWIPSLVTCPKFEPPVTWWSKMSERIIAEEEEKKLKPYAIKRDWSVEERMEYYKKYMCEPPPYPVPKPKGWASGSCDLTANRTPFFSKKRKRFNNQGPGGGSHFGNEHGVERCRLSNRELNNFHVPVENVEDQYENEEDLEYQVNDYEMHSQDADIGGYPESTYPMNTMEPEDQDVSAIPKQEYHDSDDW</sequence>
<comment type="caution">
    <text evidence="1">The sequence shown here is derived from an EMBL/GenBank/DDBJ whole genome shotgun (WGS) entry which is preliminary data.</text>
</comment>
<proteinExistence type="predicted"/>
<dbReference type="EMBL" id="CAJVPT010003443">
    <property type="protein sequence ID" value="CAG8495997.1"/>
    <property type="molecule type" value="Genomic_DNA"/>
</dbReference>
<dbReference type="Proteomes" id="UP000789525">
    <property type="component" value="Unassembled WGS sequence"/>
</dbReference>
<protein>
    <submittedName>
        <fullName evidence="1">6659_t:CDS:1</fullName>
    </submittedName>
</protein>
<evidence type="ECO:0000313" key="2">
    <source>
        <dbReference type="Proteomes" id="UP000789525"/>
    </source>
</evidence>
<gene>
    <name evidence="1" type="ORF">ACOLOM_LOCUS2587</name>
</gene>
<reference evidence="1" key="1">
    <citation type="submission" date="2021-06" db="EMBL/GenBank/DDBJ databases">
        <authorList>
            <person name="Kallberg Y."/>
            <person name="Tangrot J."/>
            <person name="Rosling A."/>
        </authorList>
    </citation>
    <scope>NUCLEOTIDE SEQUENCE</scope>
    <source>
        <strain evidence="1">CL356</strain>
    </source>
</reference>